<dbReference type="InterPro" id="IPR036850">
    <property type="entry name" value="NDK-like_dom_sf"/>
</dbReference>
<dbReference type="PROSITE" id="PS51374">
    <property type="entry name" value="NDPK_LIKE"/>
    <property type="match status" value="1"/>
</dbReference>
<evidence type="ECO:0000256" key="5">
    <source>
        <dbReference type="ARBA" id="ARBA00022679"/>
    </source>
</evidence>
<dbReference type="Pfam" id="PF00334">
    <property type="entry name" value="NDK"/>
    <property type="match status" value="1"/>
</dbReference>
<comment type="cofactor">
    <cofactor evidence="1">
        <name>Mg(2+)</name>
        <dbReference type="ChEBI" id="CHEBI:18420"/>
    </cofactor>
</comment>
<protein>
    <recommendedName>
        <fullName evidence="4">nucleoside-diphosphate kinase</fullName>
        <ecNumber evidence="4">2.7.4.6</ecNumber>
    </recommendedName>
</protein>
<reference evidence="11 12" key="1">
    <citation type="submission" date="2021-05" db="EMBL/GenBank/DDBJ databases">
        <authorList>
            <person name="Zahm M."/>
            <person name="Klopp C."/>
            <person name="Cabau C."/>
            <person name="Kuhl H."/>
            <person name="Suciu R."/>
            <person name="Ciorpac M."/>
            <person name="Holostenco D."/>
            <person name="Gessner J."/>
            <person name="Wuertz S."/>
            <person name="Hohne C."/>
            <person name="Stock M."/>
            <person name="Gislard M."/>
            <person name="Lluch J."/>
            <person name="Milhes M."/>
            <person name="Lampietro C."/>
            <person name="Lopez Roques C."/>
            <person name="Donnadieu C."/>
            <person name="Du K."/>
            <person name="Schartl M."/>
            <person name="Guiguen Y."/>
        </authorList>
    </citation>
    <scope>NUCLEOTIDE SEQUENCE [LARGE SCALE GENOMIC DNA]</scope>
    <source>
        <strain evidence="11">Hh-F2</strain>
        <tissue evidence="11">Blood</tissue>
    </source>
</reference>
<dbReference type="InterPro" id="IPR034907">
    <property type="entry name" value="NDK-like_dom"/>
</dbReference>
<evidence type="ECO:0000256" key="4">
    <source>
        <dbReference type="ARBA" id="ARBA00012966"/>
    </source>
</evidence>
<dbReference type="EC" id="2.7.4.6" evidence="4"/>
<dbReference type="InterPro" id="IPR001564">
    <property type="entry name" value="Nucleoside_diP_kinase"/>
</dbReference>
<dbReference type="Gene3D" id="3.30.70.141">
    <property type="entry name" value="Nucleoside diphosphate kinase-like domain"/>
    <property type="match status" value="1"/>
</dbReference>
<feature type="non-terminal residue" evidence="11">
    <location>
        <position position="1"/>
    </location>
</feature>
<evidence type="ECO:0000256" key="8">
    <source>
        <dbReference type="PROSITE-ProRule" id="PRU00706"/>
    </source>
</evidence>
<sequence>SQRFQVSERTLIAVKLDGVQWRLVGQIDQRFDQRGFKLVGMKLLQAREGILSQHYHDLHKKPFYPNLLRCMSSGPAVAMVSTALSRLGATASMLGLQVTVAACCSCPFTIYVSKVQF</sequence>
<dbReference type="GO" id="GO:0016301">
    <property type="term" value="F:kinase activity"/>
    <property type="evidence" value="ECO:0007669"/>
    <property type="project" value="UniProtKB-KW"/>
</dbReference>
<evidence type="ECO:0000256" key="6">
    <source>
        <dbReference type="ARBA" id="ARBA00022777"/>
    </source>
</evidence>
<proteinExistence type="inferred from homology"/>
<evidence type="ECO:0000313" key="12">
    <source>
        <dbReference type="Proteomes" id="UP001369086"/>
    </source>
</evidence>
<dbReference type="EMBL" id="JAHFZB010000023">
    <property type="protein sequence ID" value="KAK6475983.1"/>
    <property type="molecule type" value="Genomic_DNA"/>
</dbReference>
<evidence type="ECO:0000256" key="9">
    <source>
        <dbReference type="RuleBase" id="RU004011"/>
    </source>
</evidence>
<organism evidence="11 12">
    <name type="scientific">Huso huso</name>
    <name type="common">Beluga</name>
    <name type="synonym">Acipenser huso</name>
    <dbReference type="NCBI Taxonomy" id="61971"/>
    <lineage>
        <taxon>Eukaryota</taxon>
        <taxon>Metazoa</taxon>
        <taxon>Chordata</taxon>
        <taxon>Craniata</taxon>
        <taxon>Vertebrata</taxon>
        <taxon>Euteleostomi</taxon>
        <taxon>Actinopterygii</taxon>
        <taxon>Chondrostei</taxon>
        <taxon>Acipenseriformes</taxon>
        <taxon>Acipenseridae</taxon>
        <taxon>Huso</taxon>
    </lineage>
</organism>
<comment type="subcellular location">
    <subcellularLocation>
        <location evidence="2">Cell projection</location>
    </subcellularLocation>
</comment>
<name>A0ABR0YTQ5_HUSHU</name>
<keyword evidence="5" id="KW-0808">Transferase</keyword>
<keyword evidence="6 11" id="KW-0418">Kinase</keyword>
<dbReference type="PRINTS" id="PR01243">
    <property type="entry name" value="NUCDPKINASE"/>
</dbReference>
<dbReference type="Proteomes" id="UP001369086">
    <property type="component" value="Unassembled WGS sequence"/>
</dbReference>
<comment type="caution">
    <text evidence="8">Lacks conserved residue(s) required for the propagation of feature annotation.</text>
</comment>
<evidence type="ECO:0000259" key="10">
    <source>
        <dbReference type="SMART" id="SM00562"/>
    </source>
</evidence>
<accession>A0ABR0YTQ5</accession>
<dbReference type="SMART" id="SM00562">
    <property type="entry name" value="NDK"/>
    <property type="match status" value="1"/>
</dbReference>
<evidence type="ECO:0000256" key="1">
    <source>
        <dbReference type="ARBA" id="ARBA00001946"/>
    </source>
</evidence>
<evidence type="ECO:0000256" key="3">
    <source>
        <dbReference type="ARBA" id="ARBA00008142"/>
    </source>
</evidence>
<evidence type="ECO:0000256" key="7">
    <source>
        <dbReference type="ARBA" id="ARBA00023273"/>
    </source>
</evidence>
<keyword evidence="7" id="KW-0966">Cell projection</keyword>
<evidence type="ECO:0000313" key="11">
    <source>
        <dbReference type="EMBL" id="KAK6475983.1"/>
    </source>
</evidence>
<comment type="caution">
    <text evidence="11">The sequence shown here is derived from an EMBL/GenBank/DDBJ whole genome shotgun (WGS) entry which is preliminary data.</text>
</comment>
<dbReference type="SUPFAM" id="SSF54919">
    <property type="entry name" value="Nucleoside diphosphate kinase, NDK"/>
    <property type="match status" value="1"/>
</dbReference>
<keyword evidence="12" id="KW-1185">Reference proteome</keyword>
<dbReference type="PANTHER" id="PTHR11349">
    <property type="entry name" value="NUCLEOSIDE DIPHOSPHATE KINASE"/>
    <property type="match status" value="1"/>
</dbReference>
<feature type="domain" description="Nucleoside diphosphate kinase-like" evidence="10">
    <location>
        <begin position="7"/>
        <end position="104"/>
    </location>
</feature>
<comment type="similarity">
    <text evidence="3 8 9">Belongs to the NDK family.</text>
</comment>
<gene>
    <name evidence="11" type="ORF">HHUSO_G23983</name>
</gene>
<evidence type="ECO:0000256" key="2">
    <source>
        <dbReference type="ARBA" id="ARBA00004316"/>
    </source>
</evidence>